<dbReference type="AlphaFoldDB" id="S8DUA3"/>
<dbReference type="EMBL" id="KE504185">
    <property type="protein sequence ID" value="EPS96711.1"/>
    <property type="molecule type" value="Genomic_DNA"/>
</dbReference>
<proteinExistence type="predicted"/>
<dbReference type="Proteomes" id="UP000015241">
    <property type="component" value="Unassembled WGS sequence"/>
</dbReference>
<evidence type="ECO:0000313" key="2">
    <source>
        <dbReference type="EMBL" id="EPS96711.1"/>
    </source>
</evidence>
<protein>
    <submittedName>
        <fullName evidence="2">Uncharacterized protein</fullName>
    </submittedName>
</protein>
<feature type="region of interest" description="Disordered" evidence="1">
    <location>
        <begin position="1"/>
        <end position="76"/>
    </location>
</feature>
<dbReference type="HOGENOM" id="CLU_2413298_0_0_1"/>
<evidence type="ECO:0000256" key="1">
    <source>
        <dbReference type="SAM" id="MobiDB-lite"/>
    </source>
</evidence>
<keyword evidence="3" id="KW-1185">Reference proteome</keyword>
<reference evidence="2 3" key="1">
    <citation type="journal article" date="2012" name="Science">
        <title>The Paleozoic origin of enzymatic lignin decomposition reconstructed from 31 fungal genomes.</title>
        <authorList>
            <person name="Floudas D."/>
            <person name="Binder M."/>
            <person name="Riley R."/>
            <person name="Barry K."/>
            <person name="Blanchette R.A."/>
            <person name="Henrissat B."/>
            <person name="Martinez A.T."/>
            <person name="Otillar R."/>
            <person name="Spatafora J.W."/>
            <person name="Yadav J.S."/>
            <person name="Aerts A."/>
            <person name="Benoit I."/>
            <person name="Boyd A."/>
            <person name="Carlson A."/>
            <person name="Copeland A."/>
            <person name="Coutinho P.M."/>
            <person name="de Vries R.P."/>
            <person name="Ferreira P."/>
            <person name="Findley K."/>
            <person name="Foster B."/>
            <person name="Gaskell J."/>
            <person name="Glotzer D."/>
            <person name="Gorecki P."/>
            <person name="Heitman J."/>
            <person name="Hesse C."/>
            <person name="Hori C."/>
            <person name="Igarashi K."/>
            <person name="Jurgens J.A."/>
            <person name="Kallen N."/>
            <person name="Kersten P."/>
            <person name="Kohler A."/>
            <person name="Kuees U."/>
            <person name="Kumar T.K.A."/>
            <person name="Kuo A."/>
            <person name="LaButti K."/>
            <person name="Larrondo L.F."/>
            <person name="Lindquist E."/>
            <person name="Ling A."/>
            <person name="Lombard V."/>
            <person name="Lucas S."/>
            <person name="Lundell T."/>
            <person name="Martin R."/>
            <person name="McLaughlin D.J."/>
            <person name="Morgenstern I."/>
            <person name="Morin E."/>
            <person name="Murat C."/>
            <person name="Nagy L.G."/>
            <person name="Nolan M."/>
            <person name="Ohm R.A."/>
            <person name="Patyshakuliyeva A."/>
            <person name="Rokas A."/>
            <person name="Ruiz-Duenas F.J."/>
            <person name="Sabat G."/>
            <person name="Salamov A."/>
            <person name="Samejima M."/>
            <person name="Schmutz J."/>
            <person name="Slot J.C."/>
            <person name="St John F."/>
            <person name="Stenlid J."/>
            <person name="Sun H."/>
            <person name="Sun S."/>
            <person name="Syed K."/>
            <person name="Tsang A."/>
            <person name="Wiebenga A."/>
            <person name="Young D."/>
            <person name="Pisabarro A."/>
            <person name="Eastwood D.C."/>
            <person name="Martin F."/>
            <person name="Cullen D."/>
            <person name="Grigoriev I.V."/>
            <person name="Hibbett D.S."/>
        </authorList>
    </citation>
    <scope>NUCLEOTIDE SEQUENCE</scope>
    <source>
        <strain evidence="3">FP-58527</strain>
    </source>
</reference>
<sequence>MAVVPTPNGGNGNDKPDPPGDPPRNPEAIGAKDCPPTKGPLPHNQTPTNDDSKPDKGTPTPWTPTPSPPWQQEAAPVDLLVQLEREFHAMVD</sequence>
<name>S8DUA3_FOMSC</name>
<accession>S8DUA3</accession>
<organism evidence="2 3">
    <name type="scientific">Fomitopsis schrenkii</name>
    <name type="common">Brown rot fungus</name>
    <dbReference type="NCBI Taxonomy" id="2126942"/>
    <lineage>
        <taxon>Eukaryota</taxon>
        <taxon>Fungi</taxon>
        <taxon>Dikarya</taxon>
        <taxon>Basidiomycota</taxon>
        <taxon>Agaricomycotina</taxon>
        <taxon>Agaricomycetes</taxon>
        <taxon>Polyporales</taxon>
        <taxon>Fomitopsis</taxon>
    </lineage>
</organism>
<evidence type="ECO:0000313" key="3">
    <source>
        <dbReference type="Proteomes" id="UP000015241"/>
    </source>
</evidence>
<dbReference type="InParanoid" id="S8DUA3"/>
<gene>
    <name evidence="2" type="ORF">FOMPIDRAFT_94912</name>
</gene>